<dbReference type="PANTHER" id="PTHR31827:SF1">
    <property type="entry name" value="EMB|CAB89363.1"/>
    <property type="match status" value="1"/>
</dbReference>
<evidence type="ECO:0000313" key="2">
    <source>
        <dbReference type="EMBL" id="KAF0718417.1"/>
    </source>
</evidence>
<name>A0A485KA42_9STRA</name>
<sequence length="196" mass="21899">MIPSCCEFCILPAIFDGKCAQHRYRRRCSVAHCTNQTYARNLCVQHGGKRQCRFAGCQGNARQNGFCCRHSQDLRQQRVCKHNGCTKAAHSRDLCVAHGGGRQCKVDGCTKYIRHNGLCLGHFRIEKASSAPLPPLSMSTDSVAELSGEEVDILSFLMDDESNLEMISSDFWLEECPATIKVENVEYVDDVFVCSI</sequence>
<proteinExistence type="predicted"/>
<evidence type="ECO:0000313" key="4">
    <source>
        <dbReference type="Proteomes" id="UP000332933"/>
    </source>
</evidence>
<dbReference type="OrthoDB" id="77038at2759"/>
<accession>A0A485KA42</accession>
<evidence type="ECO:0000313" key="3">
    <source>
        <dbReference type="EMBL" id="VFT78923.1"/>
    </source>
</evidence>
<reference evidence="2" key="2">
    <citation type="submission" date="2019-06" db="EMBL/GenBank/DDBJ databases">
        <title>Genomics analysis of Aphanomyces spp. identifies a new class of oomycete effector associated with host adaptation.</title>
        <authorList>
            <person name="Gaulin E."/>
        </authorList>
    </citation>
    <scope>NUCLEOTIDE SEQUENCE</scope>
    <source>
        <strain evidence="2">CBS 578.67</strain>
    </source>
</reference>
<dbReference type="InterPro" id="IPR056866">
    <property type="entry name" value="Znf_WRKY19"/>
</dbReference>
<dbReference type="PANTHER" id="PTHR31827">
    <property type="entry name" value="EMB|CAB89363.1"/>
    <property type="match status" value="1"/>
</dbReference>
<keyword evidence="4" id="KW-1185">Reference proteome</keyword>
<dbReference type="Proteomes" id="UP000332933">
    <property type="component" value="Unassembled WGS sequence"/>
</dbReference>
<gene>
    <name evidence="3" type="primary">Aste57867_1712</name>
    <name evidence="2" type="ORF">As57867_001710</name>
    <name evidence="3" type="ORF">ASTE57867_1712</name>
</gene>
<dbReference type="AlphaFoldDB" id="A0A485KA42"/>
<organism evidence="3 4">
    <name type="scientific">Aphanomyces stellatus</name>
    <dbReference type="NCBI Taxonomy" id="120398"/>
    <lineage>
        <taxon>Eukaryota</taxon>
        <taxon>Sar</taxon>
        <taxon>Stramenopiles</taxon>
        <taxon>Oomycota</taxon>
        <taxon>Saprolegniomycetes</taxon>
        <taxon>Saprolegniales</taxon>
        <taxon>Verrucalvaceae</taxon>
        <taxon>Aphanomyces</taxon>
    </lineage>
</organism>
<evidence type="ECO:0000259" key="1">
    <source>
        <dbReference type="Pfam" id="PF24906"/>
    </source>
</evidence>
<dbReference type="EMBL" id="VJMH01000150">
    <property type="protein sequence ID" value="KAF0718417.1"/>
    <property type="molecule type" value="Genomic_DNA"/>
</dbReference>
<feature type="domain" description="WRKY19-like zinc finger" evidence="1">
    <location>
        <begin position="78"/>
        <end position="100"/>
    </location>
</feature>
<dbReference type="EMBL" id="CAADRA010000150">
    <property type="protein sequence ID" value="VFT78923.1"/>
    <property type="molecule type" value="Genomic_DNA"/>
</dbReference>
<feature type="domain" description="WRKY19-like zinc finger" evidence="1">
    <location>
        <begin position="101"/>
        <end position="122"/>
    </location>
</feature>
<protein>
    <submittedName>
        <fullName evidence="3">Aste57867_1712 protein</fullName>
    </submittedName>
</protein>
<dbReference type="Pfam" id="PF24906">
    <property type="entry name" value="Zf_WRKY19"/>
    <property type="match status" value="2"/>
</dbReference>
<reference evidence="3 4" key="1">
    <citation type="submission" date="2019-03" db="EMBL/GenBank/DDBJ databases">
        <authorList>
            <person name="Gaulin E."/>
            <person name="Dumas B."/>
        </authorList>
    </citation>
    <scope>NUCLEOTIDE SEQUENCE [LARGE SCALE GENOMIC DNA]</scope>
    <source>
        <strain evidence="3">CBS 568.67</strain>
    </source>
</reference>